<name>I3D2I5_9ARCH</name>
<keyword evidence="3" id="KW-1185">Reference proteome</keyword>
<evidence type="ECO:0000313" key="3">
    <source>
        <dbReference type="Proteomes" id="UP000003423"/>
    </source>
</evidence>
<dbReference type="PATRIC" id="fig|859350.6.peg.933"/>
<dbReference type="Proteomes" id="UP000003423">
    <property type="component" value="Unassembled WGS sequence"/>
</dbReference>
<gene>
    <name evidence="2" type="ORF">BD31_I0006</name>
</gene>
<feature type="transmembrane region" description="Helical" evidence="1">
    <location>
        <begin position="7"/>
        <end position="26"/>
    </location>
</feature>
<organism evidence="2 3">
    <name type="scientific">Candidatus Nitrosopumilus salarius BD31</name>
    <dbReference type="NCBI Taxonomy" id="859350"/>
    <lineage>
        <taxon>Archaea</taxon>
        <taxon>Nitrososphaerota</taxon>
        <taxon>Nitrososphaeria</taxon>
        <taxon>Nitrosopumilales</taxon>
        <taxon>Nitrosopumilaceae</taxon>
        <taxon>Nitrosopumilus</taxon>
    </lineage>
</organism>
<keyword evidence="1" id="KW-0812">Transmembrane</keyword>
<feature type="transmembrane region" description="Helical" evidence="1">
    <location>
        <begin position="46"/>
        <end position="67"/>
    </location>
</feature>
<dbReference type="EMBL" id="AEXL02000090">
    <property type="protein sequence ID" value="EIJ65928.1"/>
    <property type="molecule type" value="Genomic_DNA"/>
</dbReference>
<evidence type="ECO:0000313" key="2">
    <source>
        <dbReference type="EMBL" id="EIJ65928.1"/>
    </source>
</evidence>
<keyword evidence="1" id="KW-0472">Membrane</keyword>
<evidence type="ECO:0000256" key="1">
    <source>
        <dbReference type="SAM" id="Phobius"/>
    </source>
</evidence>
<sequence length="73" mass="8504">MKKNTTWTVLIILTVFIVVGIVGEFFMIDNIAHIWNREIDNRYHVAWTFVGVVSFPVLTVIGISGMYRYQIKK</sequence>
<dbReference type="AlphaFoldDB" id="I3D2I5"/>
<comment type="caution">
    <text evidence="2">The sequence shown here is derived from an EMBL/GenBank/DDBJ whole genome shotgun (WGS) entry which is preliminary data.</text>
</comment>
<proteinExistence type="predicted"/>
<reference evidence="2 3" key="1">
    <citation type="journal article" date="2012" name="J. Bacteriol.">
        <title>Genome sequence of "Candidatus Nitrosopumilus salaria" BD31, an ammonia-oxidizing archaeon from the San Francisco Bay estuary.</title>
        <authorList>
            <person name="Mosier A.C."/>
            <person name="Allen E.E."/>
            <person name="Kim M."/>
            <person name="Ferriera S."/>
            <person name="Francis C.A."/>
        </authorList>
    </citation>
    <scope>NUCLEOTIDE SEQUENCE [LARGE SCALE GENOMIC DNA]</scope>
    <source>
        <strain evidence="2 3">BD31</strain>
    </source>
</reference>
<protein>
    <submittedName>
        <fullName evidence="2">Uncharacterized protein</fullName>
    </submittedName>
</protein>
<accession>I3D2I5</accession>
<keyword evidence="1" id="KW-1133">Transmembrane helix</keyword>